<dbReference type="RefSeq" id="WP_186917527.1">
    <property type="nucleotide sequence ID" value="NZ_JACOFZ010000008.1"/>
</dbReference>
<keyword evidence="2" id="KW-1185">Reference proteome</keyword>
<dbReference type="Proteomes" id="UP000627446">
    <property type="component" value="Unassembled WGS sequence"/>
</dbReference>
<accession>A0A923HRT4</accession>
<evidence type="ECO:0008006" key="3">
    <source>
        <dbReference type="Google" id="ProtNLM"/>
    </source>
</evidence>
<dbReference type="EMBL" id="JACOFZ010000008">
    <property type="protein sequence ID" value="MBC3882906.1"/>
    <property type="molecule type" value="Genomic_DNA"/>
</dbReference>
<proteinExistence type="predicted"/>
<sequence length="112" mass="12353">MSDARSAPRINVTWRGAIQVSQGKIIAIKIVNFSSSGVQFLCPQIVAERGTFQMMIEIPDRRDASRRTQVVCKGMALYCILSGSEYRVGMKISDIPPQHNDLVNSWAGAPSK</sequence>
<protein>
    <recommendedName>
        <fullName evidence="3">PilZ domain-containing protein</fullName>
    </recommendedName>
</protein>
<organism evidence="1 2">
    <name type="scientific">Undibacterium nitidum</name>
    <dbReference type="NCBI Taxonomy" id="2762298"/>
    <lineage>
        <taxon>Bacteria</taxon>
        <taxon>Pseudomonadati</taxon>
        <taxon>Pseudomonadota</taxon>
        <taxon>Betaproteobacteria</taxon>
        <taxon>Burkholderiales</taxon>
        <taxon>Oxalobacteraceae</taxon>
        <taxon>Undibacterium</taxon>
    </lineage>
</organism>
<evidence type="ECO:0000313" key="2">
    <source>
        <dbReference type="Proteomes" id="UP000627446"/>
    </source>
</evidence>
<comment type="caution">
    <text evidence="1">The sequence shown here is derived from an EMBL/GenBank/DDBJ whole genome shotgun (WGS) entry which is preliminary data.</text>
</comment>
<name>A0A923HRT4_9BURK</name>
<reference evidence="1" key="1">
    <citation type="submission" date="2020-08" db="EMBL/GenBank/DDBJ databases">
        <title>Novel species isolated from subtropical streams in China.</title>
        <authorList>
            <person name="Lu H."/>
        </authorList>
    </citation>
    <scope>NUCLEOTIDE SEQUENCE</scope>
    <source>
        <strain evidence="1">LX22W</strain>
    </source>
</reference>
<evidence type="ECO:0000313" key="1">
    <source>
        <dbReference type="EMBL" id="MBC3882906.1"/>
    </source>
</evidence>
<dbReference type="AlphaFoldDB" id="A0A923HRT4"/>
<gene>
    <name evidence="1" type="ORF">H8K36_16055</name>
</gene>